<sequence>MGGEFRNITPTFPPQQDGARLCEATASLQPEQGIRQLSPNSAASPTRILADVRWTSSPIKGEEKMYKLWRFLCFGI</sequence>
<evidence type="ECO:0000313" key="2">
    <source>
        <dbReference type="Proteomes" id="UP000178187"/>
    </source>
</evidence>
<dbReference type="Proteomes" id="UP000178187">
    <property type="component" value="Unassembled WGS sequence"/>
</dbReference>
<organism evidence="1 2">
    <name type="scientific">Candidatus Danuiimicrobium aquiferis</name>
    <dbReference type="NCBI Taxonomy" id="1801832"/>
    <lineage>
        <taxon>Bacteria</taxon>
        <taxon>Pseudomonadati</taxon>
        <taxon>Candidatus Omnitrophota</taxon>
        <taxon>Candidatus Danuiimicrobium</taxon>
    </lineage>
</organism>
<evidence type="ECO:0000313" key="1">
    <source>
        <dbReference type="EMBL" id="OGW99569.1"/>
    </source>
</evidence>
<name>A0A1G1L3X1_9BACT</name>
<dbReference type="AlphaFoldDB" id="A0A1G1L3X1"/>
<reference evidence="1 2" key="1">
    <citation type="journal article" date="2016" name="Nat. Commun.">
        <title>Thousands of microbial genomes shed light on interconnected biogeochemical processes in an aquifer system.</title>
        <authorList>
            <person name="Anantharaman K."/>
            <person name="Brown C.T."/>
            <person name="Hug L.A."/>
            <person name="Sharon I."/>
            <person name="Castelle C.J."/>
            <person name="Probst A.J."/>
            <person name="Thomas B.C."/>
            <person name="Singh A."/>
            <person name="Wilkins M.J."/>
            <person name="Karaoz U."/>
            <person name="Brodie E.L."/>
            <person name="Williams K.H."/>
            <person name="Hubbard S.S."/>
            <person name="Banfield J.F."/>
        </authorList>
    </citation>
    <scope>NUCLEOTIDE SEQUENCE [LARGE SCALE GENOMIC DNA]</scope>
</reference>
<proteinExistence type="predicted"/>
<protein>
    <submittedName>
        <fullName evidence="1">Uncharacterized protein</fullName>
    </submittedName>
</protein>
<comment type="caution">
    <text evidence="1">The sequence shown here is derived from an EMBL/GenBank/DDBJ whole genome shotgun (WGS) entry which is preliminary data.</text>
</comment>
<accession>A0A1G1L3X1</accession>
<gene>
    <name evidence="1" type="ORF">A3G33_05720</name>
</gene>
<dbReference type="EMBL" id="MHFR01000003">
    <property type="protein sequence ID" value="OGW99569.1"/>
    <property type="molecule type" value="Genomic_DNA"/>
</dbReference>